<evidence type="ECO:0000313" key="2">
    <source>
        <dbReference type="EMBL" id="EJU01286.1"/>
    </source>
</evidence>
<keyword evidence="2" id="KW-0808">Transferase</keyword>
<dbReference type="HOGENOM" id="CLU_013985_3_2_1"/>
<dbReference type="Pfam" id="PF13302">
    <property type="entry name" value="Acetyltransf_3"/>
    <property type="match status" value="1"/>
</dbReference>
<dbReference type="OrthoDB" id="630895at2759"/>
<dbReference type="GeneID" id="63687882"/>
<keyword evidence="2" id="KW-0012">Acyltransferase</keyword>
<name>M5FU99_DACPD</name>
<evidence type="ECO:0000313" key="3">
    <source>
        <dbReference type="Proteomes" id="UP000030653"/>
    </source>
</evidence>
<dbReference type="AlphaFoldDB" id="M5FU99"/>
<dbReference type="InterPro" id="IPR000182">
    <property type="entry name" value="GNAT_dom"/>
</dbReference>
<keyword evidence="3" id="KW-1185">Reference proteome</keyword>
<dbReference type="PANTHER" id="PTHR43415">
    <property type="entry name" value="SPERMIDINE N(1)-ACETYLTRANSFERASE"/>
    <property type="match status" value="1"/>
</dbReference>
<dbReference type="GO" id="GO:0016747">
    <property type="term" value="F:acyltransferase activity, transferring groups other than amino-acyl groups"/>
    <property type="evidence" value="ECO:0007669"/>
    <property type="project" value="InterPro"/>
</dbReference>
<evidence type="ECO:0000259" key="1">
    <source>
        <dbReference type="PROSITE" id="PS51186"/>
    </source>
</evidence>
<dbReference type="PROSITE" id="PS51186">
    <property type="entry name" value="GNAT"/>
    <property type="match status" value="1"/>
</dbReference>
<dbReference type="Proteomes" id="UP000030653">
    <property type="component" value="Unassembled WGS sequence"/>
</dbReference>
<gene>
    <name evidence="2" type="ORF">DACRYDRAFT_22481</name>
</gene>
<sequence>MIPFATTEHLILRPWRPSDAASFFSLYNDQRVAHGIVLGYPVPWPEARWESILAALNRMLLLLVLEIKPEFMYMRRSDPEEIEDERDSEGEKREKRKIVGFVSLVLPEPKNRDTEFSIALAFAWWSLGLGTEVLTWLMRYNFDKLGMHRLTLHAFGDNERAVELYKHLGFVLEGTMREAVLHDNEWIDLVVMGILDREWEAVRRRPLDLAAFDDVIVQSVMRLI</sequence>
<dbReference type="RefSeq" id="XP_040628183.1">
    <property type="nucleotide sequence ID" value="XM_040772820.1"/>
</dbReference>
<dbReference type="SUPFAM" id="SSF55729">
    <property type="entry name" value="Acyl-CoA N-acyltransferases (Nat)"/>
    <property type="match status" value="1"/>
</dbReference>
<reference evidence="2 3" key="1">
    <citation type="journal article" date="2012" name="Science">
        <title>The Paleozoic origin of enzymatic lignin decomposition reconstructed from 31 fungal genomes.</title>
        <authorList>
            <person name="Floudas D."/>
            <person name="Binder M."/>
            <person name="Riley R."/>
            <person name="Barry K."/>
            <person name="Blanchette R.A."/>
            <person name="Henrissat B."/>
            <person name="Martinez A.T."/>
            <person name="Otillar R."/>
            <person name="Spatafora J.W."/>
            <person name="Yadav J.S."/>
            <person name="Aerts A."/>
            <person name="Benoit I."/>
            <person name="Boyd A."/>
            <person name="Carlson A."/>
            <person name="Copeland A."/>
            <person name="Coutinho P.M."/>
            <person name="de Vries R.P."/>
            <person name="Ferreira P."/>
            <person name="Findley K."/>
            <person name="Foster B."/>
            <person name="Gaskell J."/>
            <person name="Glotzer D."/>
            <person name="Gorecki P."/>
            <person name="Heitman J."/>
            <person name="Hesse C."/>
            <person name="Hori C."/>
            <person name="Igarashi K."/>
            <person name="Jurgens J.A."/>
            <person name="Kallen N."/>
            <person name="Kersten P."/>
            <person name="Kohler A."/>
            <person name="Kuees U."/>
            <person name="Kumar T.K.A."/>
            <person name="Kuo A."/>
            <person name="LaButti K."/>
            <person name="Larrondo L.F."/>
            <person name="Lindquist E."/>
            <person name="Ling A."/>
            <person name="Lombard V."/>
            <person name="Lucas S."/>
            <person name="Lundell T."/>
            <person name="Martin R."/>
            <person name="McLaughlin D.J."/>
            <person name="Morgenstern I."/>
            <person name="Morin E."/>
            <person name="Murat C."/>
            <person name="Nagy L.G."/>
            <person name="Nolan M."/>
            <person name="Ohm R.A."/>
            <person name="Patyshakuliyeva A."/>
            <person name="Rokas A."/>
            <person name="Ruiz-Duenas F.J."/>
            <person name="Sabat G."/>
            <person name="Salamov A."/>
            <person name="Samejima M."/>
            <person name="Schmutz J."/>
            <person name="Slot J.C."/>
            <person name="St John F."/>
            <person name="Stenlid J."/>
            <person name="Sun H."/>
            <person name="Sun S."/>
            <person name="Syed K."/>
            <person name="Tsang A."/>
            <person name="Wiebenga A."/>
            <person name="Young D."/>
            <person name="Pisabarro A."/>
            <person name="Eastwood D.C."/>
            <person name="Martin F."/>
            <person name="Cullen D."/>
            <person name="Grigoriev I.V."/>
            <person name="Hibbett D.S."/>
        </authorList>
    </citation>
    <scope>NUCLEOTIDE SEQUENCE [LARGE SCALE GENOMIC DNA]</scope>
    <source>
        <strain evidence="2 3">DJM-731 SS1</strain>
    </source>
</reference>
<accession>M5FU99</accession>
<dbReference type="InterPro" id="IPR016181">
    <property type="entry name" value="Acyl_CoA_acyltransferase"/>
</dbReference>
<proteinExistence type="predicted"/>
<dbReference type="OMA" id="FATTEHL"/>
<dbReference type="Gene3D" id="3.40.630.30">
    <property type="match status" value="1"/>
</dbReference>
<dbReference type="EMBL" id="JH795864">
    <property type="protein sequence ID" value="EJU01286.1"/>
    <property type="molecule type" value="Genomic_DNA"/>
</dbReference>
<organism evidence="2 3">
    <name type="scientific">Dacryopinax primogenitus (strain DJM 731)</name>
    <name type="common">Brown rot fungus</name>
    <dbReference type="NCBI Taxonomy" id="1858805"/>
    <lineage>
        <taxon>Eukaryota</taxon>
        <taxon>Fungi</taxon>
        <taxon>Dikarya</taxon>
        <taxon>Basidiomycota</taxon>
        <taxon>Agaricomycotina</taxon>
        <taxon>Dacrymycetes</taxon>
        <taxon>Dacrymycetales</taxon>
        <taxon>Dacrymycetaceae</taxon>
        <taxon>Dacryopinax</taxon>
    </lineage>
</organism>
<feature type="domain" description="N-acetyltransferase" evidence="1">
    <location>
        <begin position="51"/>
        <end position="197"/>
    </location>
</feature>
<protein>
    <submittedName>
        <fullName evidence="2">Acyl-CoA N-acyltransferase</fullName>
    </submittedName>
</protein>
<dbReference type="PANTHER" id="PTHR43415:SF3">
    <property type="entry name" value="GNAT-FAMILY ACETYLTRANSFERASE"/>
    <property type="match status" value="1"/>
</dbReference>